<feature type="region of interest" description="Disordered" evidence="1">
    <location>
        <begin position="25"/>
        <end position="45"/>
    </location>
</feature>
<keyword evidence="3" id="KW-1185">Reference proteome</keyword>
<proteinExistence type="predicted"/>
<dbReference type="EMBL" id="CP072759">
    <property type="protein sequence ID" value="QUC23449.1"/>
    <property type="molecule type" value="Genomic_DNA"/>
</dbReference>
<dbReference type="Proteomes" id="UP000027002">
    <property type="component" value="Chromosome 7"/>
</dbReference>
<dbReference type="KEGG" id="uvi:66068467"/>
<dbReference type="GeneID" id="66068467"/>
<evidence type="ECO:0000313" key="2">
    <source>
        <dbReference type="EMBL" id="QUC23449.1"/>
    </source>
</evidence>
<dbReference type="AlphaFoldDB" id="A0A8E5HXH5"/>
<organism evidence="2 3">
    <name type="scientific">Ustilaginoidea virens</name>
    <name type="common">Rice false smut fungus</name>
    <name type="synonym">Villosiclava virens</name>
    <dbReference type="NCBI Taxonomy" id="1159556"/>
    <lineage>
        <taxon>Eukaryota</taxon>
        <taxon>Fungi</taxon>
        <taxon>Dikarya</taxon>
        <taxon>Ascomycota</taxon>
        <taxon>Pezizomycotina</taxon>
        <taxon>Sordariomycetes</taxon>
        <taxon>Hypocreomycetidae</taxon>
        <taxon>Hypocreales</taxon>
        <taxon>Clavicipitaceae</taxon>
        <taxon>Ustilaginoidea</taxon>
    </lineage>
</organism>
<accession>A0A8E5HXH5</accession>
<name>A0A8E5HXH5_USTVR</name>
<evidence type="ECO:0000256" key="1">
    <source>
        <dbReference type="SAM" id="MobiDB-lite"/>
    </source>
</evidence>
<dbReference type="RefSeq" id="XP_043001122.1">
    <property type="nucleotide sequence ID" value="XM_043145187.1"/>
</dbReference>
<protein>
    <submittedName>
        <fullName evidence="2">Uncharacterized protein</fullName>
    </submittedName>
</protein>
<reference evidence="2" key="1">
    <citation type="submission" date="2020-03" db="EMBL/GenBank/DDBJ databases">
        <title>A mixture of massive structural variations and highly conserved coding sequences in Ustilaginoidea virens genome.</title>
        <authorList>
            <person name="Zhang K."/>
            <person name="Zhao Z."/>
            <person name="Zhang Z."/>
            <person name="Li Y."/>
            <person name="Hsiang T."/>
            <person name="Sun W."/>
        </authorList>
    </citation>
    <scope>NUCLEOTIDE SEQUENCE</scope>
    <source>
        <strain evidence="2">UV-8b</strain>
    </source>
</reference>
<sequence>MLWFAKTTCNSDNAAQSVKKVDLDTSGTQAHEDGKDDSHCPLFERGPQTSRNRYCQLVMSICRRRTYSPQIDEHTRCSEDLQSRAVLRCENFSLEKSLSVRRRNYQEVDALDQYKEGFPDENITENDARRGSCDITQQVVREKDEAGKPCEPQP</sequence>
<gene>
    <name evidence="2" type="ORF">UV8b_07690</name>
</gene>
<evidence type="ECO:0000313" key="3">
    <source>
        <dbReference type="Proteomes" id="UP000027002"/>
    </source>
</evidence>
<feature type="compositionally biased region" description="Basic and acidic residues" evidence="1">
    <location>
        <begin position="30"/>
        <end position="39"/>
    </location>
</feature>